<dbReference type="Proteomes" id="UP000054018">
    <property type="component" value="Unassembled WGS sequence"/>
</dbReference>
<accession>A0A0C9ZSC7</accession>
<dbReference type="EMBL" id="KN833710">
    <property type="protein sequence ID" value="KIK25142.1"/>
    <property type="molecule type" value="Genomic_DNA"/>
</dbReference>
<proteinExistence type="predicted"/>
<reference evidence="1 2" key="1">
    <citation type="submission" date="2014-04" db="EMBL/GenBank/DDBJ databases">
        <authorList>
            <consortium name="DOE Joint Genome Institute"/>
            <person name="Kuo A."/>
            <person name="Kohler A."/>
            <person name="Costa M.D."/>
            <person name="Nagy L.G."/>
            <person name="Floudas D."/>
            <person name="Copeland A."/>
            <person name="Barry K.W."/>
            <person name="Cichocki N."/>
            <person name="Veneault-Fourrey C."/>
            <person name="LaButti K."/>
            <person name="Lindquist E.A."/>
            <person name="Lipzen A."/>
            <person name="Lundell T."/>
            <person name="Morin E."/>
            <person name="Murat C."/>
            <person name="Sun H."/>
            <person name="Tunlid A."/>
            <person name="Henrissat B."/>
            <person name="Grigoriev I.V."/>
            <person name="Hibbett D.S."/>
            <person name="Martin F."/>
            <person name="Nordberg H.P."/>
            <person name="Cantor M.N."/>
            <person name="Hua S.X."/>
        </authorList>
    </citation>
    <scope>NUCLEOTIDE SEQUENCE [LARGE SCALE GENOMIC DNA]</scope>
    <source>
        <strain evidence="1 2">441</strain>
    </source>
</reference>
<name>A0A0C9ZSC7_9AGAM</name>
<dbReference type="HOGENOM" id="CLU_3015081_0_0_1"/>
<keyword evidence="2" id="KW-1185">Reference proteome</keyword>
<sequence>MTHPNHDSGARVIPQSVHMRVASHLSPNRNGGSIGKVLLGVSCTGQKNASTSKRRH</sequence>
<gene>
    <name evidence="1" type="ORF">PISMIDRAFT_677374</name>
</gene>
<protein>
    <submittedName>
        <fullName evidence="1">Uncharacterized protein</fullName>
    </submittedName>
</protein>
<evidence type="ECO:0000313" key="1">
    <source>
        <dbReference type="EMBL" id="KIK25142.1"/>
    </source>
</evidence>
<reference evidence="2" key="2">
    <citation type="submission" date="2015-01" db="EMBL/GenBank/DDBJ databases">
        <title>Evolutionary Origins and Diversification of the Mycorrhizal Mutualists.</title>
        <authorList>
            <consortium name="DOE Joint Genome Institute"/>
            <consortium name="Mycorrhizal Genomics Consortium"/>
            <person name="Kohler A."/>
            <person name="Kuo A."/>
            <person name="Nagy L.G."/>
            <person name="Floudas D."/>
            <person name="Copeland A."/>
            <person name="Barry K.W."/>
            <person name="Cichocki N."/>
            <person name="Veneault-Fourrey C."/>
            <person name="LaButti K."/>
            <person name="Lindquist E.A."/>
            <person name="Lipzen A."/>
            <person name="Lundell T."/>
            <person name="Morin E."/>
            <person name="Murat C."/>
            <person name="Riley R."/>
            <person name="Ohm R."/>
            <person name="Sun H."/>
            <person name="Tunlid A."/>
            <person name="Henrissat B."/>
            <person name="Grigoriev I.V."/>
            <person name="Hibbett D.S."/>
            <person name="Martin F."/>
        </authorList>
    </citation>
    <scope>NUCLEOTIDE SEQUENCE [LARGE SCALE GENOMIC DNA]</scope>
    <source>
        <strain evidence="2">441</strain>
    </source>
</reference>
<evidence type="ECO:0000313" key="2">
    <source>
        <dbReference type="Proteomes" id="UP000054018"/>
    </source>
</evidence>
<organism evidence="1 2">
    <name type="scientific">Pisolithus microcarpus 441</name>
    <dbReference type="NCBI Taxonomy" id="765257"/>
    <lineage>
        <taxon>Eukaryota</taxon>
        <taxon>Fungi</taxon>
        <taxon>Dikarya</taxon>
        <taxon>Basidiomycota</taxon>
        <taxon>Agaricomycotina</taxon>
        <taxon>Agaricomycetes</taxon>
        <taxon>Agaricomycetidae</taxon>
        <taxon>Boletales</taxon>
        <taxon>Sclerodermatineae</taxon>
        <taxon>Pisolithaceae</taxon>
        <taxon>Pisolithus</taxon>
    </lineage>
</organism>
<dbReference type="AlphaFoldDB" id="A0A0C9ZSC7"/>